<dbReference type="PANTHER" id="PTHR43201:SF5">
    <property type="entry name" value="MEDIUM-CHAIN ACYL-COA LIGASE ACSF2, MITOCHONDRIAL"/>
    <property type="match status" value="1"/>
</dbReference>
<organism evidence="5 6">
    <name type="scientific">Pseudobacteriovorax antillogorgiicola</name>
    <dbReference type="NCBI Taxonomy" id="1513793"/>
    <lineage>
        <taxon>Bacteria</taxon>
        <taxon>Pseudomonadati</taxon>
        <taxon>Bdellovibrionota</taxon>
        <taxon>Oligoflexia</taxon>
        <taxon>Oligoflexales</taxon>
        <taxon>Pseudobacteriovoracaceae</taxon>
        <taxon>Pseudobacteriovorax</taxon>
    </lineage>
</organism>
<dbReference type="Proteomes" id="UP000192907">
    <property type="component" value="Unassembled WGS sequence"/>
</dbReference>
<feature type="transmembrane region" description="Helical" evidence="3">
    <location>
        <begin position="68"/>
        <end position="87"/>
    </location>
</feature>
<dbReference type="OrthoDB" id="9799237at2"/>
<dbReference type="Gene3D" id="3.40.50.12780">
    <property type="entry name" value="N-terminal domain of ligase-like"/>
    <property type="match status" value="1"/>
</dbReference>
<dbReference type="Pfam" id="PF00501">
    <property type="entry name" value="AMP-binding"/>
    <property type="match status" value="1"/>
</dbReference>
<proteinExistence type="inferred from homology"/>
<keyword evidence="3" id="KW-0812">Transmembrane</keyword>
<evidence type="ECO:0000256" key="2">
    <source>
        <dbReference type="ARBA" id="ARBA00022598"/>
    </source>
</evidence>
<dbReference type="InterPro" id="IPR042099">
    <property type="entry name" value="ANL_N_sf"/>
</dbReference>
<keyword evidence="2 5" id="KW-0436">Ligase</keyword>
<evidence type="ECO:0000313" key="6">
    <source>
        <dbReference type="Proteomes" id="UP000192907"/>
    </source>
</evidence>
<dbReference type="EMBL" id="FWZT01000028">
    <property type="protein sequence ID" value="SMF74114.1"/>
    <property type="molecule type" value="Genomic_DNA"/>
</dbReference>
<keyword evidence="3" id="KW-1133">Transmembrane helix</keyword>
<dbReference type="GO" id="GO:0006631">
    <property type="term" value="P:fatty acid metabolic process"/>
    <property type="evidence" value="ECO:0007669"/>
    <property type="project" value="TreeGrafter"/>
</dbReference>
<dbReference type="InterPro" id="IPR000873">
    <property type="entry name" value="AMP-dep_synth/lig_dom"/>
</dbReference>
<evidence type="ECO:0000259" key="4">
    <source>
        <dbReference type="Pfam" id="PF00501"/>
    </source>
</evidence>
<dbReference type="STRING" id="1513793.SAMN06296036_12831"/>
<dbReference type="InterPro" id="IPR020845">
    <property type="entry name" value="AMP-binding_CS"/>
</dbReference>
<dbReference type="PANTHER" id="PTHR43201">
    <property type="entry name" value="ACYL-COA SYNTHETASE"/>
    <property type="match status" value="1"/>
</dbReference>
<sequence>MSQNFRFVDMIWSHVQEQPERLALSIPQSWDDKQVTASNNLSYGELGSRVAELIQGLKREGIGPGDRVILLFPVTVDMICLMIALFARGAVPTFVDPGMGLRRAFQAIKGSKAKAIVTLPGIVRWRRFIPALRSIKAYPWRKNSQQALEALLLPGATDWEIDRTREDGDEGIITFTSGTSGRPKAANRTRAILQGQHEALNSVWTPAPDEVAMTCFPISSLFYICHGVTCIFPALDLAKPGRAKGKVIVQQMLDDQVTSLFGAPAFLESVFDEMTPTHEIKKLRTVVTGGAPTPTRLAQKIISTLPESQNLILYGSTEAEPIAYTSMESVIQEKLAGYLVGTIVDAATVRLIPKATSHQPSEAELRQIQAAPGEVGELWVRGPHVVEEYLNHPEANRLTKIRSQEGYLWHRTGDLAYRDLRGRLCLVGRAKDELRNSDGNLIFPFPIEEEIDQIPGVQRSALLEVQGVITLVFEPKATDEALKPKILSILERRNINAKIVVLDQIPVDRRHNSKIDRNQVRRLIK</sequence>
<keyword evidence="3" id="KW-0472">Membrane</keyword>
<reference evidence="6" key="1">
    <citation type="submission" date="2017-04" db="EMBL/GenBank/DDBJ databases">
        <authorList>
            <person name="Varghese N."/>
            <person name="Submissions S."/>
        </authorList>
    </citation>
    <scope>NUCLEOTIDE SEQUENCE [LARGE SCALE GENOMIC DNA]</scope>
    <source>
        <strain evidence="6">RKEM611</strain>
    </source>
</reference>
<dbReference type="PROSITE" id="PS00455">
    <property type="entry name" value="AMP_BINDING"/>
    <property type="match status" value="1"/>
</dbReference>
<gene>
    <name evidence="5" type="ORF">SAMN06296036_12831</name>
</gene>
<dbReference type="SUPFAM" id="SSF56801">
    <property type="entry name" value="Acetyl-CoA synthetase-like"/>
    <property type="match status" value="1"/>
</dbReference>
<evidence type="ECO:0000313" key="5">
    <source>
        <dbReference type="EMBL" id="SMF74114.1"/>
    </source>
</evidence>
<accession>A0A1Y6CKX1</accession>
<dbReference type="GO" id="GO:0031956">
    <property type="term" value="F:medium-chain fatty acid-CoA ligase activity"/>
    <property type="evidence" value="ECO:0007669"/>
    <property type="project" value="TreeGrafter"/>
</dbReference>
<protein>
    <submittedName>
        <fullName evidence="5">Acyl-CoA synthetase (AMP-forming)/AMP-acid ligase II</fullName>
    </submittedName>
</protein>
<feature type="domain" description="AMP-dependent synthetase/ligase" evidence="4">
    <location>
        <begin position="14"/>
        <end position="390"/>
    </location>
</feature>
<keyword evidence="6" id="KW-1185">Reference proteome</keyword>
<evidence type="ECO:0000256" key="1">
    <source>
        <dbReference type="ARBA" id="ARBA00006432"/>
    </source>
</evidence>
<dbReference type="RefSeq" id="WP_132324589.1">
    <property type="nucleotide sequence ID" value="NZ_FWZT01000028.1"/>
</dbReference>
<name>A0A1Y6CKX1_9BACT</name>
<dbReference type="AlphaFoldDB" id="A0A1Y6CKX1"/>
<evidence type="ECO:0000256" key="3">
    <source>
        <dbReference type="SAM" id="Phobius"/>
    </source>
</evidence>
<comment type="similarity">
    <text evidence="1">Belongs to the ATP-dependent AMP-binding enzyme family.</text>
</comment>